<accession>A0A4U8UML2</accession>
<reference evidence="2 3" key="2">
    <citation type="journal article" date="2019" name="G3 (Bethesda)">
        <title>Hybrid Assembly of the Genome of the Entomopathogenic Nematode Steinernema carpocapsae Identifies the X-Chromosome.</title>
        <authorList>
            <person name="Serra L."/>
            <person name="Macchietto M."/>
            <person name="Macias-Munoz A."/>
            <person name="McGill C.J."/>
            <person name="Rodriguez I.M."/>
            <person name="Rodriguez B."/>
            <person name="Murad R."/>
            <person name="Mortazavi A."/>
        </authorList>
    </citation>
    <scope>NUCLEOTIDE SEQUENCE [LARGE SCALE GENOMIC DNA]</scope>
    <source>
        <strain evidence="2 3">ALL</strain>
    </source>
</reference>
<evidence type="ECO:0000313" key="3">
    <source>
        <dbReference type="Proteomes" id="UP000298663"/>
    </source>
</evidence>
<comment type="caution">
    <text evidence="2">The sequence shown here is derived from an EMBL/GenBank/DDBJ whole genome shotgun (WGS) entry which is preliminary data.</text>
</comment>
<keyword evidence="3" id="KW-1185">Reference proteome</keyword>
<dbReference type="EMBL" id="CM016762">
    <property type="protein sequence ID" value="TMS34071.1"/>
    <property type="molecule type" value="Genomic_DNA"/>
</dbReference>
<sequence>MASDQQSSCRSFGFDEKARTVNALLNNVSDSYLLATKGSGYAQPNPSLREKPVSGTRDAPTRTRANTLTHSSGERVVYASLIWLSCLLKNLLFRAY</sequence>
<organism evidence="2 3">
    <name type="scientific">Steinernema carpocapsae</name>
    <name type="common">Entomopathogenic nematode</name>
    <dbReference type="NCBI Taxonomy" id="34508"/>
    <lineage>
        <taxon>Eukaryota</taxon>
        <taxon>Metazoa</taxon>
        <taxon>Ecdysozoa</taxon>
        <taxon>Nematoda</taxon>
        <taxon>Chromadorea</taxon>
        <taxon>Rhabditida</taxon>
        <taxon>Tylenchina</taxon>
        <taxon>Panagrolaimomorpha</taxon>
        <taxon>Strongyloidoidea</taxon>
        <taxon>Steinernematidae</taxon>
        <taxon>Steinernema</taxon>
    </lineage>
</organism>
<dbReference type="Proteomes" id="UP000298663">
    <property type="component" value="Chromosome X"/>
</dbReference>
<gene>
    <name evidence="2" type="ORF">L596_001725</name>
</gene>
<reference evidence="2 3" key="1">
    <citation type="journal article" date="2015" name="Genome Biol.">
        <title>Comparative genomics of Steinernema reveals deeply conserved gene regulatory networks.</title>
        <authorList>
            <person name="Dillman A.R."/>
            <person name="Macchietto M."/>
            <person name="Porter C.F."/>
            <person name="Rogers A."/>
            <person name="Williams B."/>
            <person name="Antoshechkin I."/>
            <person name="Lee M.M."/>
            <person name="Goodwin Z."/>
            <person name="Lu X."/>
            <person name="Lewis E.E."/>
            <person name="Goodrich-Blair H."/>
            <person name="Stock S.P."/>
            <person name="Adams B.J."/>
            <person name="Sternberg P.W."/>
            <person name="Mortazavi A."/>
        </authorList>
    </citation>
    <scope>NUCLEOTIDE SEQUENCE [LARGE SCALE GENOMIC DNA]</scope>
    <source>
        <strain evidence="2 3">ALL</strain>
    </source>
</reference>
<name>A0A4U8UML2_STECR</name>
<evidence type="ECO:0000256" key="1">
    <source>
        <dbReference type="SAM" id="MobiDB-lite"/>
    </source>
</evidence>
<protein>
    <submittedName>
        <fullName evidence="2">Uncharacterized protein</fullName>
    </submittedName>
</protein>
<dbReference type="AlphaFoldDB" id="A0A4U8UML2"/>
<dbReference type="EMBL" id="AZBU02000001">
    <property type="protein sequence ID" value="TMS34071.1"/>
    <property type="molecule type" value="Genomic_DNA"/>
</dbReference>
<feature type="region of interest" description="Disordered" evidence="1">
    <location>
        <begin position="37"/>
        <end position="64"/>
    </location>
</feature>
<evidence type="ECO:0000313" key="2">
    <source>
        <dbReference type="EMBL" id="TMS34071.1"/>
    </source>
</evidence>
<proteinExistence type="predicted"/>